<evidence type="ECO:0000313" key="1">
    <source>
        <dbReference type="EMBL" id="KAI3665030.1"/>
    </source>
</evidence>
<reference evidence="2" key="1">
    <citation type="journal article" date="2022" name="Mol. Ecol. Resour.">
        <title>The genomes of chicory, endive, great burdock and yacon provide insights into Asteraceae palaeo-polyploidization history and plant inulin production.</title>
        <authorList>
            <person name="Fan W."/>
            <person name="Wang S."/>
            <person name="Wang H."/>
            <person name="Wang A."/>
            <person name="Jiang F."/>
            <person name="Liu H."/>
            <person name="Zhao H."/>
            <person name="Xu D."/>
            <person name="Zhang Y."/>
        </authorList>
    </citation>
    <scope>NUCLEOTIDE SEQUENCE [LARGE SCALE GENOMIC DNA]</scope>
    <source>
        <strain evidence="2">cv. Niubang</strain>
    </source>
</reference>
<name>A0ACB8XDI2_ARCLA</name>
<keyword evidence="2" id="KW-1185">Reference proteome</keyword>
<dbReference type="EMBL" id="CM042064">
    <property type="protein sequence ID" value="KAI3665030.1"/>
    <property type="molecule type" value="Genomic_DNA"/>
</dbReference>
<reference evidence="1 2" key="2">
    <citation type="journal article" date="2022" name="Mol. Ecol. Resour.">
        <title>The genomes of chicory, endive, great burdock and yacon provide insights into Asteraceae paleo-polyploidization history and plant inulin production.</title>
        <authorList>
            <person name="Fan W."/>
            <person name="Wang S."/>
            <person name="Wang H."/>
            <person name="Wang A."/>
            <person name="Jiang F."/>
            <person name="Liu H."/>
            <person name="Zhao H."/>
            <person name="Xu D."/>
            <person name="Zhang Y."/>
        </authorList>
    </citation>
    <scope>NUCLEOTIDE SEQUENCE [LARGE SCALE GENOMIC DNA]</scope>
    <source>
        <strain evidence="2">cv. Niubang</strain>
    </source>
</reference>
<gene>
    <name evidence="1" type="ORF">L6452_43646</name>
</gene>
<accession>A0ACB8XDI2</accession>
<organism evidence="1 2">
    <name type="scientific">Arctium lappa</name>
    <name type="common">Greater burdock</name>
    <name type="synonym">Lappa major</name>
    <dbReference type="NCBI Taxonomy" id="4217"/>
    <lineage>
        <taxon>Eukaryota</taxon>
        <taxon>Viridiplantae</taxon>
        <taxon>Streptophyta</taxon>
        <taxon>Embryophyta</taxon>
        <taxon>Tracheophyta</taxon>
        <taxon>Spermatophyta</taxon>
        <taxon>Magnoliopsida</taxon>
        <taxon>eudicotyledons</taxon>
        <taxon>Gunneridae</taxon>
        <taxon>Pentapetalae</taxon>
        <taxon>asterids</taxon>
        <taxon>campanulids</taxon>
        <taxon>Asterales</taxon>
        <taxon>Asteraceae</taxon>
        <taxon>Carduoideae</taxon>
        <taxon>Cardueae</taxon>
        <taxon>Arctiinae</taxon>
        <taxon>Arctium</taxon>
    </lineage>
</organism>
<evidence type="ECO:0000313" key="2">
    <source>
        <dbReference type="Proteomes" id="UP001055879"/>
    </source>
</evidence>
<sequence>MVNVFHPDNECGYGVASSNIDACSSLAAEEDGLYHKLNESSGLSLLRMDFKSKKVFLNGSTGKRKLDDYELYLCDREISFKKIDYDRGSQELVLETPVKVKEAKTPSGQETVIRSFSRLNIAVDFTKQHSVETDGDYHVALQADDGQEIVRMSNEPMVQMAAGLKNAQPKYGPV</sequence>
<proteinExistence type="predicted"/>
<dbReference type="Proteomes" id="UP001055879">
    <property type="component" value="Linkage Group LG18"/>
</dbReference>
<protein>
    <submittedName>
        <fullName evidence="1">Uncharacterized protein</fullName>
    </submittedName>
</protein>
<comment type="caution">
    <text evidence="1">The sequence shown here is derived from an EMBL/GenBank/DDBJ whole genome shotgun (WGS) entry which is preliminary data.</text>
</comment>